<dbReference type="CDD" id="cd05403">
    <property type="entry name" value="NT_KNTase_like"/>
    <property type="match status" value="1"/>
</dbReference>
<evidence type="ECO:0000313" key="2">
    <source>
        <dbReference type="Proteomes" id="UP001202717"/>
    </source>
</evidence>
<dbReference type="Proteomes" id="UP001202717">
    <property type="component" value="Chromosome"/>
</dbReference>
<organism evidence="1 2">
    <name type="scientific">Psychroserpens ponticola</name>
    <dbReference type="NCBI Taxonomy" id="2932268"/>
    <lineage>
        <taxon>Bacteria</taxon>
        <taxon>Pseudomonadati</taxon>
        <taxon>Bacteroidota</taxon>
        <taxon>Flavobacteriia</taxon>
        <taxon>Flavobacteriales</taxon>
        <taxon>Flavobacteriaceae</taxon>
        <taxon>Psychroserpens</taxon>
    </lineage>
</organism>
<name>A0ABY7RVI9_9FLAO</name>
<reference evidence="1 2" key="1">
    <citation type="submission" date="2023-01" db="EMBL/GenBank/DDBJ databases">
        <title>Psychroserpens ponticola sp. nov., isolated from seawater.</title>
        <authorList>
            <person name="Kristyanto S."/>
            <person name="Jung J."/>
            <person name="Kim J.M."/>
            <person name="Jeon C.O."/>
        </authorList>
    </citation>
    <scope>NUCLEOTIDE SEQUENCE [LARGE SCALE GENOMIC DNA]</scope>
    <source>
        <strain evidence="1 2">MSW6</strain>
    </source>
</reference>
<gene>
    <name evidence="1" type="ORF">MUN68_013810</name>
</gene>
<sequence length="279" mass="32742">MGTTQHHNLKIERYNGNLTLVSDIAQLIERNYSELFHSVIVHGSVATNEVIAYSDFDGLLIVKDRFVASKKLERFKIESMKLILKFDPLQHHGWFQIKESQLLDYPEYYLPTTILENSKALFPISKDIELKIEIKQKPDYKIGLNNMVNQLENKIATKWRPKSIFELKSLLSQIMLVPCLYYSAKNNEGIFKRESFDAVKGVFTPDEWMVMETASQIRNDWNPHFNSFQRKLLELPNRLIRKVVLKFMPINIPKKHLELVNDNFYNSLLLLLKKIKTDI</sequence>
<proteinExistence type="predicted"/>
<accession>A0ABY7RVI9</accession>
<dbReference type="SUPFAM" id="SSF81301">
    <property type="entry name" value="Nucleotidyltransferase"/>
    <property type="match status" value="1"/>
</dbReference>
<dbReference type="InterPro" id="IPR043519">
    <property type="entry name" value="NT_sf"/>
</dbReference>
<keyword evidence="2" id="KW-1185">Reference proteome</keyword>
<evidence type="ECO:0000313" key="1">
    <source>
        <dbReference type="EMBL" id="WCO01135.1"/>
    </source>
</evidence>
<dbReference type="RefSeq" id="WP_249996884.1">
    <property type="nucleotide sequence ID" value="NZ_CP116221.1"/>
</dbReference>
<dbReference type="Gene3D" id="3.30.460.10">
    <property type="entry name" value="Beta Polymerase, domain 2"/>
    <property type="match status" value="1"/>
</dbReference>
<protein>
    <submittedName>
        <fullName evidence="1">Nucleotidyltransferase domain-containing protein</fullName>
    </submittedName>
</protein>
<dbReference type="EMBL" id="CP116221">
    <property type="protein sequence ID" value="WCO01135.1"/>
    <property type="molecule type" value="Genomic_DNA"/>
</dbReference>